<keyword evidence="2" id="KW-1185">Reference proteome</keyword>
<dbReference type="Proteomes" id="UP001157502">
    <property type="component" value="Chromosome 3"/>
</dbReference>
<gene>
    <name evidence="1" type="ORF">DPEC_G00033250</name>
</gene>
<name>A0ACC2HCW2_DALPE</name>
<reference evidence="1" key="1">
    <citation type="submission" date="2021-05" db="EMBL/GenBank/DDBJ databases">
        <authorList>
            <person name="Pan Q."/>
            <person name="Jouanno E."/>
            <person name="Zahm M."/>
            <person name="Klopp C."/>
            <person name="Cabau C."/>
            <person name="Louis A."/>
            <person name="Berthelot C."/>
            <person name="Parey E."/>
            <person name="Roest Crollius H."/>
            <person name="Montfort J."/>
            <person name="Robinson-Rechavi M."/>
            <person name="Bouchez O."/>
            <person name="Lampietro C."/>
            <person name="Lopez Roques C."/>
            <person name="Donnadieu C."/>
            <person name="Postlethwait J."/>
            <person name="Bobe J."/>
            <person name="Dillon D."/>
            <person name="Chandos A."/>
            <person name="von Hippel F."/>
            <person name="Guiguen Y."/>
        </authorList>
    </citation>
    <scope>NUCLEOTIDE SEQUENCE</scope>
    <source>
        <strain evidence="1">YG-Jan2019</strain>
    </source>
</reference>
<protein>
    <submittedName>
        <fullName evidence="1">Uncharacterized protein</fullName>
    </submittedName>
</protein>
<evidence type="ECO:0000313" key="2">
    <source>
        <dbReference type="Proteomes" id="UP001157502"/>
    </source>
</evidence>
<comment type="caution">
    <text evidence="1">The sequence shown here is derived from an EMBL/GenBank/DDBJ whole genome shotgun (WGS) entry which is preliminary data.</text>
</comment>
<proteinExistence type="predicted"/>
<organism evidence="1 2">
    <name type="scientific">Dallia pectoralis</name>
    <name type="common">Alaska blackfish</name>
    <dbReference type="NCBI Taxonomy" id="75939"/>
    <lineage>
        <taxon>Eukaryota</taxon>
        <taxon>Metazoa</taxon>
        <taxon>Chordata</taxon>
        <taxon>Craniata</taxon>
        <taxon>Vertebrata</taxon>
        <taxon>Euteleostomi</taxon>
        <taxon>Actinopterygii</taxon>
        <taxon>Neopterygii</taxon>
        <taxon>Teleostei</taxon>
        <taxon>Protacanthopterygii</taxon>
        <taxon>Esociformes</taxon>
        <taxon>Umbridae</taxon>
        <taxon>Dallia</taxon>
    </lineage>
</organism>
<dbReference type="EMBL" id="CM055730">
    <property type="protein sequence ID" value="KAJ8013771.1"/>
    <property type="molecule type" value="Genomic_DNA"/>
</dbReference>
<evidence type="ECO:0000313" key="1">
    <source>
        <dbReference type="EMBL" id="KAJ8013771.1"/>
    </source>
</evidence>
<sequence length="94" mass="10760">MNREKDGEIERCGQTYRWIGGQTHGHRDTWGTAQRLPQLSPWEPGIVITCRLPADTLTPNCVDVPPPTHRATKPRFQIHLQFGAVGDPQRDYWV</sequence>
<accession>A0ACC2HCW2</accession>